<evidence type="ECO:0000256" key="3">
    <source>
        <dbReference type="ARBA" id="ARBA00023125"/>
    </source>
</evidence>
<gene>
    <name evidence="7" type="ORF">GCM10011358_10400</name>
</gene>
<keyword evidence="8" id="KW-1185">Reference proteome</keyword>
<dbReference type="EMBL" id="BMGI01000001">
    <property type="protein sequence ID" value="GGD28168.1"/>
    <property type="molecule type" value="Genomic_DNA"/>
</dbReference>
<dbReference type="PANTHER" id="PTHR30055:SF228">
    <property type="entry name" value="TRANSCRIPTIONAL REGULATOR-RELATED"/>
    <property type="match status" value="1"/>
</dbReference>
<evidence type="ECO:0000256" key="4">
    <source>
        <dbReference type="ARBA" id="ARBA00023163"/>
    </source>
</evidence>
<dbReference type="PROSITE" id="PS01081">
    <property type="entry name" value="HTH_TETR_1"/>
    <property type="match status" value="1"/>
</dbReference>
<accession>A0ABQ1QKK8</accession>
<keyword evidence="1" id="KW-0678">Repressor</keyword>
<evidence type="ECO:0000313" key="7">
    <source>
        <dbReference type="EMBL" id="GGD28168.1"/>
    </source>
</evidence>
<dbReference type="SUPFAM" id="SSF48498">
    <property type="entry name" value="Tetracyclin repressor-like, C-terminal domain"/>
    <property type="match status" value="1"/>
</dbReference>
<comment type="caution">
    <text evidence="7">The sequence shown here is derived from an EMBL/GenBank/DDBJ whole genome shotgun (WGS) entry which is preliminary data.</text>
</comment>
<evidence type="ECO:0000313" key="8">
    <source>
        <dbReference type="Proteomes" id="UP000617355"/>
    </source>
</evidence>
<evidence type="ECO:0000256" key="2">
    <source>
        <dbReference type="ARBA" id="ARBA00023015"/>
    </source>
</evidence>
<dbReference type="InterPro" id="IPR039538">
    <property type="entry name" value="BetI_C"/>
</dbReference>
<feature type="domain" description="HTH tetR-type" evidence="6">
    <location>
        <begin position="16"/>
        <end position="76"/>
    </location>
</feature>
<dbReference type="InterPro" id="IPR023772">
    <property type="entry name" value="DNA-bd_HTH_TetR-type_CS"/>
</dbReference>
<keyword evidence="2" id="KW-0805">Transcription regulation</keyword>
<organism evidence="7 8">
    <name type="scientific">Sinisalibacter lacisalsi</name>
    <dbReference type="NCBI Taxonomy" id="1526570"/>
    <lineage>
        <taxon>Bacteria</taxon>
        <taxon>Pseudomonadati</taxon>
        <taxon>Pseudomonadota</taxon>
        <taxon>Alphaproteobacteria</taxon>
        <taxon>Rhodobacterales</taxon>
        <taxon>Roseobacteraceae</taxon>
        <taxon>Sinisalibacter</taxon>
    </lineage>
</organism>
<keyword evidence="3 5" id="KW-0238">DNA-binding</keyword>
<evidence type="ECO:0000256" key="5">
    <source>
        <dbReference type="PROSITE-ProRule" id="PRU00335"/>
    </source>
</evidence>
<dbReference type="InterPro" id="IPR036271">
    <property type="entry name" value="Tet_transcr_reg_TetR-rel_C_sf"/>
</dbReference>
<dbReference type="RefSeq" id="WP_188526528.1">
    <property type="nucleotide sequence ID" value="NZ_BMGI01000001.1"/>
</dbReference>
<keyword evidence="4" id="KW-0804">Transcription</keyword>
<dbReference type="Pfam" id="PF13977">
    <property type="entry name" value="TetR_C_6"/>
    <property type="match status" value="1"/>
</dbReference>
<dbReference type="PROSITE" id="PS50977">
    <property type="entry name" value="HTH_TETR_2"/>
    <property type="match status" value="1"/>
</dbReference>
<reference evidence="8" key="1">
    <citation type="journal article" date="2019" name="Int. J. Syst. Evol. Microbiol.">
        <title>The Global Catalogue of Microorganisms (GCM) 10K type strain sequencing project: providing services to taxonomists for standard genome sequencing and annotation.</title>
        <authorList>
            <consortium name="The Broad Institute Genomics Platform"/>
            <consortium name="The Broad Institute Genome Sequencing Center for Infectious Disease"/>
            <person name="Wu L."/>
            <person name="Ma J."/>
        </authorList>
    </citation>
    <scope>NUCLEOTIDE SEQUENCE [LARGE SCALE GENOMIC DNA]</scope>
    <source>
        <strain evidence="8">CGMCC 1.12922</strain>
    </source>
</reference>
<dbReference type="InterPro" id="IPR001647">
    <property type="entry name" value="HTH_TetR"/>
</dbReference>
<dbReference type="Gene3D" id="1.10.357.10">
    <property type="entry name" value="Tetracycline Repressor, domain 2"/>
    <property type="match status" value="1"/>
</dbReference>
<evidence type="ECO:0000259" key="6">
    <source>
        <dbReference type="PROSITE" id="PS50977"/>
    </source>
</evidence>
<sequence>MERTKSKARPRTAPPEVRRKQLIDATITCVSKYGISGTTLIAVTREAGLSLGLANFHFKSKDALLAETLNALAEEHRALWMKALDRPDLTAADKLRAMVDAQFHPRVCSRKKLAVWFAFFGEAAYRKSYRLGSSHIDIERQEISADLCREIIAEGGYEGVDPEGVSHTLESLFDGFWLNMLMYPVKFRREDAARRVFTYLAAMFPDHFAAHG</sequence>
<name>A0ABQ1QKK8_9RHOB</name>
<evidence type="ECO:0000256" key="1">
    <source>
        <dbReference type="ARBA" id="ARBA00022491"/>
    </source>
</evidence>
<proteinExistence type="predicted"/>
<dbReference type="InterPro" id="IPR050109">
    <property type="entry name" value="HTH-type_TetR-like_transc_reg"/>
</dbReference>
<feature type="DNA-binding region" description="H-T-H motif" evidence="5">
    <location>
        <begin position="39"/>
        <end position="58"/>
    </location>
</feature>
<dbReference type="InterPro" id="IPR009057">
    <property type="entry name" value="Homeodomain-like_sf"/>
</dbReference>
<dbReference type="SUPFAM" id="SSF46689">
    <property type="entry name" value="Homeodomain-like"/>
    <property type="match status" value="1"/>
</dbReference>
<protein>
    <submittedName>
        <fullName evidence="7">TetR family transcriptional regulator</fullName>
    </submittedName>
</protein>
<dbReference type="Pfam" id="PF00440">
    <property type="entry name" value="TetR_N"/>
    <property type="match status" value="1"/>
</dbReference>
<dbReference type="PANTHER" id="PTHR30055">
    <property type="entry name" value="HTH-TYPE TRANSCRIPTIONAL REGULATOR RUTR"/>
    <property type="match status" value="1"/>
</dbReference>
<dbReference type="Proteomes" id="UP000617355">
    <property type="component" value="Unassembled WGS sequence"/>
</dbReference>